<evidence type="ECO:0000256" key="2">
    <source>
        <dbReference type="ARBA" id="ARBA00022723"/>
    </source>
</evidence>
<dbReference type="InterPro" id="IPR041147">
    <property type="entry name" value="GH38_C"/>
</dbReference>
<dbReference type="Pfam" id="PF07748">
    <property type="entry name" value="Glyco_hydro_38C"/>
    <property type="match status" value="1"/>
</dbReference>
<evidence type="ECO:0000313" key="7">
    <source>
        <dbReference type="Proteomes" id="UP000600247"/>
    </source>
</evidence>
<comment type="caution">
    <text evidence="6">The sequence shown here is derived from an EMBL/GenBank/DDBJ whole genome shotgun (WGS) entry which is preliminary data.</text>
</comment>
<dbReference type="GO" id="GO:0004559">
    <property type="term" value="F:alpha-mannosidase activity"/>
    <property type="evidence" value="ECO:0007669"/>
    <property type="project" value="InterPro"/>
</dbReference>
<keyword evidence="4" id="KW-0326">Glycosidase</keyword>
<dbReference type="InterPro" id="IPR011013">
    <property type="entry name" value="Gal_mutarotase_sf_dom"/>
</dbReference>
<evidence type="ECO:0000256" key="3">
    <source>
        <dbReference type="ARBA" id="ARBA00022801"/>
    </source>
</evidence>
<dbReference type="GO" id="GO:0006013">
    <property type="term" value="P:mannose metabolic process"/>
    <property type="evidence" value="ECO:0007669"/>
    <property type="project" value="InterPro"/>
</dbReference>
<dbReference type="PANTHER" id="PTHR46017">
    <property type="entry name" value="ALPHA-MANNOSIDASE 2C1"/>
    <property type="match status" value="1"/>
</dbReference>
<dbReference type="GO" id="GO:0009313">
    <property type="term" value="P:oligosaccharide catabolic process"/>
    <property type="evidence" value="ECO:0007669"/>
    <property type="project" value="TreeGrafter"/>
</dbReference>
<dbReference type="Gene3D" id="3.20.110.10">
    <property type="entry name" value="Glycoside hydrolase 38, N terminal domain"/>
    <property type="match status" value="1"/>
</dbReference>
<sequence>MKKTAHVIAHSHWDREWYLPFEKHRIKLVELMELLIETIDKDPNYGSFHLDGQTVPLEDYLEIMPHRAEKVRELIEKGKLVIGPWYILQDEFLISSEANVRNLQIGIIDSEKLGPYAEIGYFPDSFGNIGQAPQILRQAGMDTAVYGRGVKAVGFNNEIGEDNQYLSKYSEMYWESPDGSRVLAILFANWYHNGMEIPADPEAALTYWNERLPRVEAYASTPELLFMNGCDHQPLQADLSEALAVSGEVRPDIEFKHSSFPEYIEAVKAKLPEELAVIRGELRSQFTDGWNTLVNTASARVYIKQANNKTQTQLEKVTEPLAVMAYAAGMEYPKHELTYAWKTLLRNHPHDSICGCSVDEVHREMMTRFEKSVTMAEAVADRSAEWLSGQIDTSSFGKLQGAPRFDGTAGPSVPFVLFNTTGHRRSGVVTLVLDVCRHYFDGKRAPHDQYAGLTGYQPGKLAIVDAKGNVVEAVIVSKGLAFGYDLPDDRFRQPYWAYQVEVTIEANNLPPVGYETYSLVAADAVQSKAAFGEIVTDGGRVLENDILKVVIAADGSFTALDKQSGQSYSKLGLYENTGDIGNEYMYMQPVGETALTTEGLQADLEIVENNSLRGSVKLTHRWQLPVSADEKLDLEINSMTPFRERKSQRVQETREVTIQTVLTLEKGDRSVRIASEIDNTVLDHRIRMLFPTGLKASGVTVDSIYELAERPLKPEAEWINPSNAQHQQAFVSMSDGRHGVTVANKGLHEYEALENGDGTLAVTLLRSVRELGDWGVFATPEAQCQGKQTAELKLIIHEGTAIAGEAYVDAYQFQVPWTARQTDVHEGKLSASGKLIDWDGERMAVTALKVSEYSGDIMLRMFNVSAEPTSVAVESSAGLNGIYKSDILERPSDAQVEGSLEVGPAEIVTIGLKRV</sequence>
<dbReference type="InterPro" id="IPR027291">
    <property type="entry name" value="Glyco_hydro_38_N_sf"/>
</dbReference>
<dbReference type="InterPro" id="IPR011330">
    <property type="entry name" value="Glyco_hydro/deAcase_b/a-brl"/>
</dbReference>
<dbReference type="EMBL" id="BMHY01000016">
    <property type="protein sequence ID" value="GGG86464.1"/>
    <property type="molecule type" value="Genomic_DNA"/>
</dbReference>
<dbReference type="GO" id="GO:0030246">
    <property type="term" value="F:carbohydrate binding"/>
    <property type="evidence" value="ECO:0007669"/>
    <property type="project" value="InterPro"/>
</dbReference>
<organism evidence="6 7">
    <name type="scientific">Paenibacillus radicis</name>
    <name type="common">ex Gao et al. 2016</name>
    <dbReference type="NCBI Taxonomy" id="1737354"/>
    <lineage>
        <taxon>Bacteria</taxon>
        <taxon>Bacillati</taxon>
        <taxon>Bacillota</taxon>
        <taxon>Bacilli</taxon>
        <taxon>Bacillales</taxon>
        <taxon>Paenibacillaceae</taxon>
        <taxon>Paenibacillus</taxon>
    </lineage>
</organism>
<accession>A0A917HR55</accession>
<dbReference type="InterPro" id="IPR028995">
    <property type="entry name" value="Glyco_hydro_57/38_cen_sf"/>
</dbReference>
<keyword evidence="7" id="KW-1185">Reference proteome</keyword>
<name>A0A917HR55_9BACL</name>
<dbReference type="AlphaFoldDB" id="A0A917HR55"/>
<evidence type="ECO:0000256" key="1">
    <source>
        <dbReference type="ARBA" id="ARBA00009792"/>
    </source>
</evidence>
<dbReference type="Proteomes" id="UP000600247">
    <property type="component" value="Unassembled WGS sequence"/>
</dbReference>
<keyword evidence="2" id="KW-0479">Metal-binding</keyword>
<proteinExistence type="inferred from homology"/>
<dbReference type="SMART" id="SM00872">
    <property type="entry name" value="Alpha-mann_mid"/>
    <property type="match status" value="1"/>
</dbReference>
<dbReference type="InterPro" id="IPR041509">
    <property type="entry name" value="GH38_beta-1"/>
</dbReference>
<evidence type="ECO:0000313" key="6">
    <source>
        <dbReference type="EMBL" id="GGG86464.1"/>
    </source>
</evidence>
<dbReference type="SUPFAM" id="SSF88688">
    <property type="entry name" value="Families 57/38 glycoside transferase middle domain"/>
    <property type="match status" value="1"/>
</dbReference>
<dbReference type="InterPro" id="IPR000602">
    <property type="entry name" value="Glyco_hydro_38_N"/>
</dbReference>
<dbReference type="InterPro" id="IPR037094">
    <property type="entry name" value="Glyco_hydro_38_cen_sf"/>
</dbReference>
<dbReference type="Gene3D" id="2.60.40.2220">
    <property type="match status" value="1"/>
</dbReference>
<dbReference type="Pfam" id="PF01074">
    <property type="entry name" value="Glyco_hydro_38N"/>
    <property type="match status" value="1"/>
</dbReference>
<gene>
    <name evidence="6" type="ORF">GCM10010918_50830</name>
</gene>
<dbReference type="InterPro" id="IPR011682">
    <property type="entry name" value="Glyco_hydro_38_C"/>
</dbReference>
<reference evidence="6 7" key="1">
    <citation type="journal article" date="2014" name="Int. J. Syst. Evol. Microbiol.">
        <title>Complete genome sequence of Corynebacterium casei LMG S-19264T (=DSM 44701T), isolated from a smear-ripened cheese.</title>
        <authorList>
            <consortium name="US DOE Joint Genome Institute (JGI-PGF)"/>
            <person name="Walter F."/>
            <person name="Albersmeier A."/>
            <person name="Kalinowski J."/>
            <person name="Ruckert C."/>
        </authorList>
    </citation>
    <scope>NUCLEOTIDE SEQUENCE [LARGE SCALE GENOMIC DNA]</scope>
    <source>
        <strain evidence="6 7">CGMCC 1.15286</strain>
    </source>
</reference>
<dbReference type="RefSeq" id="WP_188892496.1">
    <property type="nucleotide sequence ID" value="NZ_BMHY01000016.1"/>
</dbReference>
<dbReference type="Gene3D" id="2.70.98.30">
    <property type="entry name" value="Golgi alpha-mannosidase II, domain 4"/>
    <property type="match status" value="1"/>
</dbReference>
<dbReference type="Pfam" id="PF09261">
    <property type="entry name" value="Alpha-mann_mid"/>
    <property type="match status" value="1"/>
</dbReference>
<dbReference type="InterPro" id="IPR015341">
    <property type="entry name" value="Glyco_hydro_38_cen"/>
</dbReference>
<comment type="similarity">
    <text evidence="1">Belongs to the glycosyl hydrolase 38 family.</text>
</comment>
<dbReference type="Gene3D" id="1.20.1270.50">
    <property type="entry name" value="Glycoside hydrolase family 38, central domain"/>
    <property type="match status" value="1"/>
</dbReference>
<evidence type="ECO:0000256" key="4">
    <source>
        <dbReference type="ARBA" id="ARBA00023295"/>
    </source>
</evidence>
<feature type="domain" description="Glycoside hydrolase family 38 central" evidence="5">
    <location>
        <begin position="296"/>
        <end position="369"/>
    </location>
</feature>
<dbReference type="Pfam" id="PF17677">
    <property type="entry name" value="Glyco_hydro38C2"/>
    <property type="match status" value="1"/>
</dbReference>
<dbReference type="CDD" id="cd10814">
    <property type="entry name" value="GH38N_AMII_SpGH38_like"/>
    <property type="match status" value="1"/>
</dbReference>
<dbReference type="GO" id="GO:0046872">
    <property type="term" value="F:metal ion binding"/>
    <property type="evidence" value="ECO:0007669"/>
    <property type="project" value="UniProtKB-KW"/>
</dbReference>
<dbReference type="SUPFAM" id="SSF74650">
    <property type="entry name" value="Galactose mutarotase-like"/>
    <property type="match status" value="1"/>
</dbReference>
<dbReference type="PANTHER" id="PTHR46017:SF2">
    <property type="entry name" value="MANNOSYLGLYCERATE HYDROLASE"/>
    <property type="match status" value="1"/>
</dbReference>
<keyword evidence="3 6" id="KW-0378">Hydrolase</keyword>
<protein>
    <submittedName>
        <fullName evidence="6">Glycosyl hydrolase</fullName>
    </submittedName>
</protein>
<dbReference type="Pfam" id="PF18438">
    <property type="entry name" value="Glyco_hydro_38"/>
    <property type="match status" value="1"/>
</dbReference>
<dbReference type="SUPFAM" id="SSF88713">
    <property type="entry name" value="Glycoside hydrolase/deacetylase"/>
    <property type="match status" value="1"/>
</dbReference>
<evidence type="ECO:0000259" key="5">
    <source>
        <dbReference type="SMART" id="SM00872"/>
    </source>
</evidence>
<dbReference type="Gene3D" id="2.60.40.2210">
    <property type="match status" value="1"/>
</dbReference>